<evidence type="ECO:0000313" key="1">
    <source>
        <dbReference type="EMBL" id="GAU08909.1"/>
    </source>
</evidence>
<dbReference type="Proteomes" id="UP000095200">
    <property type="component" value="Unassembled WGS sequence"/>
</dbReference>
<comment type="caution">
    <text evidence="1">The sequence shown here is derived from an EMBL/GenBank/DDBJ whole genome shotgun (WGS) entry which is preliminary data.</text>
</comment>
<dbReference type="AlphaFoldDB" id="A0A194AJJ2"/>
<name>A0A194AJJ2_9BACT</name>
<organism evidence="1 2">
    <name type="scientific">Desulfoplanes formicivorans</name>
    <dbReference type="NCBI Taxonomy" id="1592317"/>
    <lineage>
        <taxon>Bacteria</taxon>
        <taxon>Pseudomonadati</taxon>
        <taxon>Thermodesulfobacteriota</taxon>
        <taxon>Desulfovibrionia</taxon>
        <taxon>Desulfovibrionales</taxon>
        <taxon>Desulfoplanaceae</taxon>
        <taxon>Desulfoplanes</taxon>
    </lineage>
</organism>
<accession>A0A194AJJ2</accession>
<dbReference type="OrthoDB" id="128480at2"/>
<evidence type="ECO:0000313" key="2">
    <source>
        <dbReference type="Proteomes" id="UP000095200"/>
    </source>
</evidence>
<keyword evidence="2" id="KW-1185">Reference proteome</keyword>
<gene>
    <name evidence="1" type="ORF">DPF_1628</name>
</gene>
<proteinExistence type="predicted"/>
<dbReference type="EMBL" id="BDFE01000016">
    <property type="protein sequence ID" value="GAU08909.1"/>
    <property type="molecule type" value="Genomic_DNA"/>
</dbReference>
<reference evidence="2" key="1">
    <citation type="submission" date="2016-06" db="EMBL/GenBank/DDBJ databases">
        <title>Draft genome sequence of Desulfoplanes formicivorans strain Pf12B.</title>
        <authorList>
            <person name="Watanabe M."/>
            <person name="Kojima H."/>
            <person name="Fukui M."/>
        </authorList>
    </citation>
    <scope>NUCLEOTIDE SEQUENCE [LARGE SCALE GENOMIC DNA]</scope>
    <source>
        <strain evidence="2">Pf12B</strain>
    </source>
</reference>
<sequence length="259" mass="29094">MCPEQANNEHATRLGSCYGWCRRCKQVHTLPMGHARDLCRGLMLELEQTKRIDWHVPPKQADPRLTTDYLFGPARGQMFGVMEYVDDRGQVGCAKAFSGQYNGIWHVDGWVGPLVDTSEMDRISRPVERTIKELGRTIAGLSDDDPLRRDLVNKRRALSKGLMKKIHGLYTVSNFRGETRLMADVFEGPGGMPTGTGDCCAPKLLNHAVHNQWIPLGIAEFYWGLENRSGSKKHGRFYPACTEKCQPILGFMLCGLADK</sequence>
<protein>
    <submittedName>
        <fullName evidence="1">Uncharacterized protein</fullName>
    </submittedName>
</protein>
<dbReference type="STRING" id="1592317.DPF_1628"/>